<dbReference type="Proteomes" id="UP000016480">
    <property type="component" value="Unassembled WGS sequence"/>
</dbReference>
<gene>
    <name evidence="1" type="ORF">PRUB_a3110</name>
</gene>
<name>A0A8T0CCK7_9GAMM</name>
<proteinExistence type="predicted"/>
<accession>A0A8T0CCK7</accession>
<dbReference type="EMBL" id="AHCD03000026">
    <property type="protein sequence ID" value="KAF7788443.1"/>
    <property type="molecule type" value="Genomic_DNA"/>
</dbReference>
<sequence length="50" mass="5915">MHGRLDKIGYGRIETFWPSGCQVTLSKSLKFNLNWERVWRLDDLAGFWEG</sequence>
<evidence type="ECO:0000313" key="1">
    <source>
        <dbReference type="EMBL" id="KAF7788443.1"/>
    </source>
</evidence>
<evidence type="ECO:0000313" key="2">
    <source>
        <dbReference type="Proteomes" id="UP000016480"/>
    </source>
</evidence>
<comment type="caution">
    <text evidence="1">The sequence shown here is derived from an EMBL/GenBank/DDBJ whole genome shotgun (WGS) entry which is preliminary data.</text>
</comment>
<organism evidence="1 2">
    <name type="scientific">Pseudoalteromonas rubra</name>
    <dbReference type="NCBI Taxonomy" id="43658"/>
    <lineage>
        <taxon>Bacteria</taxon>
        <taxon>Pseudomonadati</taxon>
        <taxon>Pseudomonadota</taxon>
        <taxon>Gammaproteobacteria</taxon>
        <taxon>Alteromonadales</taxon>
        <taxon>Pseudoalteromonadaceae</taxon>
        <taxon>Pseudoalteromonas</taxon>
    </lineage>
</organism>
<protein>
    <submittedName>
        <fullName evidence="1">Uncharacterized protein</fullName>
    </submittedName>
</protein>
<reference evidence="1 2" key="1">
    <citation type="journal article" date="2012" name="J. Bacteriol.">
        <title>Genome sequence of the cycloprodigiosin-producing bacterial strain Pseudoalteromonas rubra ATCC 29570(T).</title>
        <authorList>
            <person name="Xie B.B."/>
            <person name="Shu Y.L."/>
            <person name="Qin Q.L."/>
            <person name="Rong J.C."/>
            <person name="Zhang X.Y."/>
            <person name="Chen X.L."/>
            <person name="Zhou B.C."/>
            <person name="Zhang Y.Z."/>
        </authorList>
    </citation>
    <scope>NUCLEOTIDE SEQUENCE [LARGE SCALE GENOMIC DNA]</scope>
    <source>
        <strain evidence="1 2">DSM 6842</strain>
    </source>
</reference>
<dbReference type="AlphaFoldDB" id="A0A8T0CCK7"/>